<sequence length="148" mass="17525">MLCIQKKVFILARTKQIKSAMKKEKIHLEYLLNATSKNILWGAISTPTGLENWFADKVVSDDKNVEFHWGKTEHRLAEIVAIRSFSFIRFRWQDDADGRDYFEMKMNYNELTGDYVLEIIDFAYPDETDDMRELWESQVAKLRRTCGF</sequence>
<feature type="domain" description="START-like" evidence="1">
    <location>
        <begin position="22"/>
        <end position="145"/>
    </location>
</feature>
<evidence type="ECO:0000259" key="1">
    <source>
        <dbReference type="Pfam" id="PF19569"/>
    </source>
</evidence>
<protein>
    <recommendedName>
        <fullName evidence="1">START-like domain-containing protein</fullName>
    </recommendedName>
</protein>
<dbReference type="Pfam" id="PF19569">
    <property type="entry name" value="START_2"/>
    <property type="match status" value="1"/>
</dbReference>
<dbReference type="InterPro" id="IPR045736">
    <property type="entry name" value="START_2"/>
</dbReference>
<comment type="caution">
    <text evidence="2">The sequence shown here is derived from an EMBL/GenBank/DDBJ whole genome shotgun (WGS) entry which is preliminary data.</text>
</comment>
<dbReference type="EMBL" id="BAIQ01000026">
    <property type="protein sequence ID" value="GAE16067.1"/>
    <property type="molecule type" value="Genomic_DNA"/>
</dbReference>
<accession>W4P8I3</accession>
<proteinExistence type="predicted"/>
<dbReference type="Gene3D" id="3.30.530.20">
    <property type="match status" value="1"/>
</dbReference>
<name>W4P8I3_9BACE</name>
<dbReference type="Proteomes" id="UP000018861">
    <property type="component" value="Unassembled WGS sequence"/>
</dbReference>
<dbReference type="AlphaFoldDB" id="W4P8I3"/>
<organism evidence="2 3">
    <name type="scientific">Bacteroides pyogenes JCM 6292</name>
    <dbReference type="NCBI Taxonomy" id="1235809"/>
    <lineage>
        <taxon>Bacteria</taxon>
        <taxon>Pseudomonadati</taxon>
        <taxon>Bacteroidota</taxon>
        <taxon>Bacteroidia</taxon>
        <taxon>Bacteroidales</taxon>
        <taxon>Bacteroidaceae</taxon>
        <taxon>Bacteroides</taxon>
    </lineage>
</organism>
<reference evidence="2 3" key="1">
    <citation type="journal article" date="2014" name="Genome Announc.">
        <title>Draft Genome Sequences of Three Strains of Bacteroides pyogenes Isolated from a Cat and Swine.</title>
        <authorList>
            <person name="Sakamoto M."/>
            <person name="Oshima K."/>
            <person name="Suda W."/>
            <person name="Kitamura K."/>
            <person name="Iida T."/>
            <person name="Hattori M."/>
            <person name="Ohkuma M."/>
        </authorList>
    </citation>
    <scope>NUCLEOTIDE SEQUENCE [LARGE SCALE GENOMIC DNA]</scope>
    <source>
        <strain evidence="2 3">JCM 6292</strain>
    </source>
</reference>
<dbReference type="InterPro" id="IPR023393">
    <property type="entry name" value="START-like_dom_sf"/>
</dbReference>
<evidence type="ECO:0000313" key="2">
    <source>
        <dbReference type="EMBL" id="GAE16067.1"/>
    </source>
</evidence>
<dbReference type="SUPFAM" id="SSF55961">
    <property type="entry name" value="Bet v1-like"/>
    <property type="match status" value="1"/>
</dbReference>
<evidence type="ECO:0000313" key="3">
    <source>
        <dbReference type="Proteomes" id="UP000018861"/>
    </source>
</evidence>
<gene>
    <name evidence="2" type="ORF">JCM6292_2442</name>
</gene>